<reference evidence="1 2" key="2">
    <citation type="submission" date="2007-09" db="EMBL/GenBank/DDBJ databases">
        <authorList>
            <person name="Fulton L."/>
            <person name="Clifton S."/>
            <person name="Fulton B."/>
            <person name="Xu J."/>
            <person name="Minx P."/>
            <person name="Pepin K.H."/>
            <person name="Johnson M."/>
            <person name="Thiruvilangam P."/>
            <person name="Bhonagiri V."/>
            <person name="Nash W.E."/>
            <person name="Mardis E.R."/>
            <person name="Wilson R.K."/>
        </authorList>
    </citation>
    <scope>NUCLEOTIDE SEQUENCE [LARGE SCALE GENOMIC DNA]</scope>
    <source>
        <strain evidence="1 2">DSM 3991</strain>
    </source>
</reference>
<dbReference type="AlphaFoldDB" id="A8RCZ0"/>
<organism evidence="1 2">
    <name type="scientific">Amedibacillus dolichus DSM 3991</name>
    <dbReference type="NCBI Taxonomy" id="428127"/>
    <lineage>
        <taxon>Bacteria</taxon>
        <taxon>Bacillati</taxon>
        <taxon>Bacillota</taxon>
        <taxon>Erysipelotrichia</taxon>
        <taxon>Erysipelotrichales</taxon>
        <taxon>Erysipelotrichaceae</taxon>
        <taxon>Amedibacillus</taxon>
    </lineage>
</organism>
<dbReference type="STRING" id="428127.EUBDOL_01542"/>
<evidence type="ECO:0000313" key="2">
    <source>
        <dbReference type="Proteomes" id="UP000004090"/>
    </source>
</evidence>
<evidence type="ECO:0000313" key="1">
    <source>
        <dbReference type="EMBL" id="EDP10943.1"/>
    </source>
</evidence>
<dbReference type="Proteomes" id="UP000004090">
    <property type="component" value="Unassembled WGS sequence"/>
</dbReference>
<name>A8RCZ0_9FIRM</name>
<protein>
    <submittedName>
        <fullName evidence="1">Uncharacterized protein</fullName>
    </submittedName>
</protein>
<reference evidence="1 2" key="1">
    <citation type="submission" date="2007-09" db="EMBL/GenBank/DDBJ databases">
        <title>Draft genome sequence of Eubacterium dolichum (DSM 3991).</title>
        <authorList>
            <person name="Sudarsanam P."/>
            <person name="Ley R."/>
            <person name="Guruge J."/>
            <person name="Turnbaugh P.J."/>
            <person name="Mahowald M."/>
            <person name="Liep D."/>
            <person name="Gordon J."/>
        </authorList>
    </citation>
    <scope>NUCLEOTIDE SEQUENCE [LARGE SCALE GENOMIC DNA]</scope>
    <source>
        <strain evidence="1 2">DSM 3991</strain>
    </source>
</reference>
<accession>A8RCZ0</accession>
<dbReference type="HOGENOM" id="CLU_2879145_0_0_9"/>
<gene>
    <name evidence="1" type="ORF">EUBDOL_01542</name>
</gene>
<sequence>MEEKKMSDKRTIKETIELFKNYAYHFEGEAHRCNDKETAANWRGKAEAYRLAAFEIERNMKHD</sequence>
<proteinExistence type="predicted"/>
<dbReference type="EMBL" id="ABAW02000021">
    <property type="protein sequence ID" value="EDP10943.1"/>
    <property type="molecule type" value="Genomic_DNA"/>
</dbReference>
<comment type="caution">
    <text evidence="1">The sequence shown here is derived from an EMBL/GenBank/DDBJ whole genome shotgun (WGS) entry which is preliminary data.</text>
</comment>